<feature type="compositionally biased region" description="Polar residues" evidence="1">
    <location>
        <begin position="14"/>
        <end position="27"/>
    </location>
</feature>
<dbReference type="EMBL" id="JAAOAK010000181">
    <property type="protein sequence ID" value="KAF5684393.1"/>
    <property type="molecule type" value="Genomic_DNA"/>
</dbReference>
<dbReference type="Proteomes" id="UP000562682">
    <property type="component" value="Unassembled WGS sequence"/>
</dbReference>
<proteinExistence type="predicted"/>
<keyword evidence="3" id="KW-1185">Reference proteome</keyword>
<comment type="caution">
    <text evidence="2">The sequence shown here is derived from an EMBL/GenBank/DDBJ whole genome shotgun (WGS) entry which is preliminary data.</text>
</comment>
<name>A0A8H5X7P9_9HYPO</name>
<evidence type="ECO:0000313" key="3">
    <source>
        <dbReference type="Proteomes" id="UP000562682"/>
    </source>
</evidence>
<gene>
    <name evidence="2" type="ORF">FDENT_6742</name>
</gene>
<feature type="region of interest" description="Disordered" evidence="1">
    <location>
        <begin position="1"/>
        <end position="30"/>
    </location>
</feature>
<reference evidence="2 3" key="1">
    <citation type="submission" date="2020-05" db="EMBL/GenBank/DDBJ databases">
        <title>Identification and distribution of gene clusters putatively required for synthesis of sphingolipid metabolism inhibitors in phylogenetically diverse species of the filamentous fungus Fusarium.</title>
        <authorList>
            <person name="Kim H.-S."/>
            <person name="Busman M."/>
            <person name="Brown D.W."/>
            <person name="Divon H."/>
            <person name="Uhlig S."/>
            <person name="Proctor R.H."/>
        </authorList>
    </citation>
    <scope>NUCLEOTIDE SEQUENCE [LARGE SCALE GENOMIC DNA]</scope>
    <source>
        <strain evidence="2 3">NRRL 25311</strain>
    </source>
</reference>
<organism evidence="2 3">
    <name type="scientific">Fusarium denticulatum</name>
    <dbReference type="NCBI Taxonomy" id="48507"/>
    <lineage>
        <taxon>Eukaryota</taxon>
        <taxon>Fungi</taxon>
        <taxon>Dikarya</taxon>
        <taxon>Ascomycota</taxon>
        <taxon>Pezizomycotina</taxon>
        <taxon>Sordariomycetes</taxon>
        <taxon>Hypocreomycetidae</taxon>
        <taxon>Hypocreales</taxon>
        <taxon>Nectriaceae</taxon>
        <taxon>Fusarium</taxon>
        <taxon>Fusarium fujikuroi species complex</taxon>
    </lineage>
</organism>
<sequence length="96" mass="10358">MAPSGAIKAENEPGSYSPTESVSSGVSANGEVTIRNVGRRSLAQEIEDCLERENKNHNEDAQTVAEVSIEHALLNWFLGREVEVGGFPSEMTIAEL</sequence>
<accession>A0A8H5X7P9</accession>
<dbReference type="AlphaFoldDB" id="A0A8H5X7P9"/>
<evidence type="ECO:0000256" key="1">
    <source>
        <dbReference type="SAM" id="MobiDB-lite"/>
    </source>
</evidence>
<protein>
    <submittedName>
        <fullName evidence="2">Uncharacterized protein</fullName>
    </submittedName>
</protein>
<evidence type="ECO:0000313" key="2">
    <source>
        <dbReference type="EMBL" id="KAF5684393.1"/>
    </source>
</evidence>